<comment type="caution">
    <text evidence="1">The sequence shown here is derived from an EMBL/GenBank/DDBJ whole genome shotgun (WGS) entry which is preliminary data.</text>
</comment>
<dbReference type="NCBIfam" id="TIGR01409">
    <property type="entry name" value="TAT_signal_seq"/>
    <property type="match status" value="1"/>
</dbReference>
<sequence length="238" mass="25903">MSDGITEKKPLSRRDFLKAAPLAILGLAVSGCGVNPEAARNLGDYQPIRHGERLVLNKLEAGSIKPMAITVEYNSTDIQMLYGLQERLTRGPNGNFLYSPVDFKDGAERERLIGEIVSNRLQEYKASSRLSSEINVGIYINPGIRMGTEPPYRVGEITSQEKIWGLPVISAKQDLMLMPDLPIPVEHDPGPPPAADASTVTEFSLGYAVGQMLRQADGSLTLRIAGYVPDGRAVEPIS</sequence>
<evidence type="ECO:0000313" key="1">
    <source>
        <dbReference type="EMBL" id="OGM15270.1"/>
    </source>
</evidence>
<dbReference type="STRING" id="1802485.A2V97_01390"/>
<dbReference type="AlphaFoldDB" id="A0A1F7XJT5"/>
<dbReference type="PROSITE" id="PS51318">
    <property type="entry name" value="TAT"/>
    <property type="match status" value="1"/>
</dbReference>
<accession>A0A1F7XJT5</accession>
<protein>
    <recommendedName>
        <fullName evidence="3">Twin-arginine translocation signal domain-containing protein</fullName>
    </recommendedName>
</protein>
<name>A0A1F7XJT5_9BACT</name>
<dbReference type="EMBL" id="MGFX01000006">
    <property type="protein sequence ID" value="OGM15270.1"/>
    <property type="molecule type" value="Genomic_DNA"/>
</dbReference>
<evidence type="ECO:0000313" key="2">
    <source>
        <dbReference type="Proteomes" id="UP000177382"/>
    </source>
</evidence>
<reference evidence="1 2" key="1">
    <citation type="journal article" date="2016" name="Nat. Commun.">
        <title>Thousands of microbial genomes shed light on interconnected biogeochemical processes in an aquifer system.</title>
        <authorList>
            <person name="Anantharaman K."/>
            <person name="Brown C.T."/>
            <person name="Hug L.A."/>
            <person name="Sharon I."/>
            <person name="Castelle C.J."/>
            <person name="Probst A.J."/>
            <person name="Thomas B.C."/>
            <person name="Singh A."/>
            <person name="Wilkins M.J."/>
            <person name="Karaoz U."/>
            <person name="Brodie E.L."/>
            <person name="Williams K.H."/>
            <person name="Hubbard S.S."/>
            <person name="Banfield J.F."/>
        </authorList>
    </citation>
    <scope>NUCLEOTIDE SEQUENCE [LARGE SCALE GENOMIC DNA]</scope>
</reference>
<organism evidence="1 2">
    <name type="scientific">Candidatus Woesebacteria bacterium RBG_16_42_24</name>
    <dbReference type="NCBI Taxonomy" id="1802485"/>
    <lineage>
        <taxon>Bacteria</taxon>
        <taxon>Candidatus Woeseibacteriota</taxon>
    </lineage>
</organism>
<dbReference type="Proteomes" id="UP000177382">
    <property type="component" value="Unassembled WGS sequence"/>
</dbReference>
<gene>
    <name evidence="1" type="ORF">A2V97_01390</name>
</gene>
<proteinExistence type="predicted"/>
<evidence type="ECO:0008006" key="3">
    <source>
        <dbReference type="Google" id="ProtNLM"/>
    </source>
</evidence>
<dbReference type="InterPro" id="IPR006311">
    <property type="entry name" value="TAT_signal"/>
</dbReference>
<dbReference type="InterPro" id="IPR019546">
    <property type="entry name" value="TAT_signal_bac_arc"/>
</dbReference>